<dbReference type="Pfam" id="PF09594">
    <property type="entry name" value="GT87"/>
    <property type="match status" value="1"/>
</dbReference>
<keyword evidence="3" id="KW-0808">Transferase</keyword>
<dbReference type="AlphaFoldDB" id="A0A367FSJ9"/>
<keyword evidence="6 8" id="KW-0472">Membrane</keyword>
<keyword evidence="2" id="KW-1003">Cell membrane</keyword>
<dbReference type="InterPro" id="IPR018584">
    <property type="entry name" value="GT87"/>
</dbReference>
<feature type="transmembrane region" description="Helical" evidence="8">
    <location>
        <begin position="209"/>
        <end position="227"/>
    </location>
</feature>
<dbReference type="GO" id="GO:0016758">
    <property type="term" value="F:hexosyltransferase activity"/>
    <property type="evidence" value="ECO:0007669"/>
    <property type="project" value="InterPro"/>
</dbReference>
<dbReference type="GO" id="GO:0005886">
    <property type="term" value="C:plasma membrane"/>
    <property type="evidence" value="ECO:0007669"/>
    <property type="project" value="UniProtKB-SubCell"/>
</dbReference>
<keyword evidence="10" id="KW-1185">Reference proteome</keyword>
<feature type="transmembrane region" description="Helical" evidence="8">
    <location>
        <begin position="105"/>
        <end position="126"/>
    </location>
</feature>
<reference evidence="9 10" key="1">
    <citation type="submission" date="2018-06" db="EMBL/GenBank/DDBJ databases">
        <title>Sphaerisporangium craniellae sp. nov., isolated from a marine sponge in the South China Sea.</title>
        <authorList>
            <person name="Li L."/>
        </authorList>
    </citation>
    <scope>NUCLEOTIDE SEQUENCE [LARGE SCALE GENOMIC DNA]</scope>
    <source>
        <strain evidence="9 10">CCTCC AA 208026</strain>
    </source>
</reference>
<organism evidence="9 10">
    <name type="scientific">Sphaerisporangium album</name>
    <dbReference type="NCBI Taxonomy" id="509200"/>
    <lineage>
        <taxon>Bacteria</taxon>
        <taxon>Bacillati</taxon>
        <taxon>Actinomycetota</taxon>
        <taxon>Actinomycetes</taxon>
        <taxon>Streptosporangiales</taxon>
        <taxon>Streptosporangiaceae</taxon>
        <taxon>Sphaerisporangium</taxon>
    </lineage>
</organism>
<evidence type="ECO:0000256" key="3">
    <source>
        <dbReference type="ARBA" id="ARBA00022679"/>
    </source>
</evidence>
<comment type="subcellular location">
    <subcellularLocation>
        <location evidence="1">Cell membrane</location>
        <topology evidence="1">Multi-pass membrane protein</topology>
    </subcellularLocation>
</comment>
<proteinExistence type="inferred from homology"/>
<feature type="transmembrane region" description="Helical" evidence="8">
    <location>
        <begin position="15"/>
        <end position="36"/>
    </location>
</feature>
<gene>
    <name evidence="9" type="ORF">DQ384_02325</name>
</gene>
<feature type="transmembrane region" description="Helical" evidence="8">
    <location>
        <begin position="320"/>
        <end position="336"/>
    </location>
</feature>
<evidence type="ECO:0000256" key="2">
    <source>
        <dbReference type="ARBA" id="ARBA00022475"/>
    </source>
</evidence>
<comment type="caution">
    <text evidence="9">The sequence shown here is derived from an EMBL/GenBank/DDBJ whole genome shotgun (WGS) entry which is preliminary data.</text>
</comment>
<sequence length="442" mass="47866">MSTPQTTAKRVPLRVITWSAVAVTSVILALIAAYVYQHDSYWSQRWTVDLTVYLASGHTVRDGQSLYDLVVMSPLYGPMPYLYPPLTAILFFVPLSFLPAATASLVWNAVSLMALGAVVWMTLGIAGVRDGRVKAVLTIAGLILTAWLLPVRVQLVAGQINMFLLLLVLMDFRKPDSRWKGIGIGIAAGLKVTPLIFIVYLLVTRRWGAARNAVLAFLGTAAVGFLVRPADSITYWGGLVFHSSRAGGVFDTPNQSLAGMLARVLASDAFSQWWLVVMVVVGAYGLGVAAYAFRRGADFLGFSATAITGLLISPVSWEHHWVYVIPLLIWLAIWAYTRRAVAVALGTALLTAIFTVRVFMIVGIQEAPPAPMDLALWQQVVANMFPLTGLALLLLGPLWVRRHFRRSGAVGATVAPAVSGPVLGGRGTLPAMRFAEPEPEAR</sequence>
<evidence type="ECO:0000256" key="7">
    <source>
        <dbReference type="ARBA" id="ARBA00024033"/>
    </source>
</evidence>
<comment type="similarity">
    <text evidence="7">Belongs to the glycosyltransferase 87 family.</text>
</comment>
<name>A0A367FSJ9_9ACTN</name>
<feature type="transmembrane region" description="Helical" evidence="8">
    <location>
        <begin position="376"/>
        <end position="400"/>
    </location>
</feature>
<feature type="transmembrane region" description="Helical" evidence="8">
    <location>
        <begin position="184"/>
        <end position="203"/>
    </location>
</feature>
<feature type="transmembrane region" description="Helical" evidence="8">
    <location>
        <begin position="343"/>
        <end position="364"/>
    </location>
</feature>
<evidence type="ECO:0000313" key="9">
    <source>
        <dbReference type="EMBL" id="RCG33281.1"/>
    </source>
</evidence>
<evidence type="ECO:0000256" key="4">
    <source>
        <dbReference type="ARBA" id="ARBA00022692"/>
    </source>
</evidence>
<evidence type="ECO:0000256" key="5">
    <source>
        <dbReference type="ARBA" id="ARBA00022989"/>
    </source>
</evidence>
<dbReference type="EMBL" id="QOIL01000001">
    <property type="protein sequence ID" value="RCG33281.1"/>
    <property type="molecule type" value="Genomic_DNA"/>
</dbReference>
<protein>
    <submittedName>
        <fullName evidence="9">DUF2029 domain-containing protein</fullName>
    </submittedName>
</protein>
<feature type="transmembrane region" description="Helical" evidence="8">
    <location>
        <begin position="273"/>
        <end position="293"/>
    </location>
</feature>
<dbReference type="Proteomes" id="UP000253094">
    <property type="component" value="Unassembled WGS sequence"/>
</dbReference>
<evidence type="ECO:0000256" key="1">
    <source>
        <dbReference type="ARBA" id="ARBA00004651"/>
    </source>
</evidence>
<feature type="transmembrane region" description="Helical" evidence="8">
    <location>
        <begin position="133"/>
        <end position="149"/>
    </location>
</feature>
<evidence type="ECO:0000256" key="6">
    <source>
        <dbReference type="ARBA" id="ARBA00023136"/>
    </source>
</evidence>
<dbReference type="OrthoDB" id="9774600at2"/>
<accession>A0A367FSJ9</accession>
<keyword evidence="4 8" id="KW-0812">Transmembrane</keyword>
<evidence type="ECO:0000313" key="10">
    <source>
        <dbReference type="Proteomes" id="UP000253094"/>
    </source>
</evidence>
<dbReference type="RefSeq" id="WP_114026945.1">
    <property type="nucleotide sequence ID" value="NZ_QOIL01000001.1"/>
</dbReference>
<keyword evidence="5 8" id="KW-1133">Transmembrane helix</keyword>
<evidence type="ECO:0000256" key="8">
    <source>
        <dbReference type="SAM" id="Phobius"/>
    </source>
</evidence>